<reference evidence="3" key="1">
    <citation type="submission" date="2022-06" db="EMBL/GenBank/DDBJ databases">
        <title>Lactococcus from bovine mastitis in China.</title>
        <authorList>
            <person name="Lin Y."/>
            <person name="Han B."/>
        </authorList>
    </citation>
    <scope>NUCLEOTIDE SEQUENCE</scope>
    <source>
        <strain evidence="3">Ningxia-I-26</strain>
    </source>
</reference>
<dbReference type="RefSeq" id="WP_279369096.1">
    <property type="nucleotide sequence ID" value="NZ_JAMWFP010000014.1"/>
</dbReference>
<keyword evidence="2" id="KW-1133">Transmembrane helix</keyword>
<dbReference type="InterPro" id="IPR022263">
    <property type="entry name" value="KxYKxGKxW"/>
</dbReference>
<keyword evidence="1" id="KW-0732">Signal</keyword>
<keyword evidence="2" id="KW-0812">Transmembrane</keyword>
<dbReference type="Pfam" id="PF19258">
    <property type="entry name" value="KxYKxGKxW_sig"/>
    <property type="match status" value="1"/>
</dbReference>
<organism evidence="3 4">
    <name type="scientific">Lactococcus formosensis</name>
    <dbReference type="NCBI Taxonomy" id="1281486"/>
    <lineage>
        <taxon>Bacteria</taxon>
        <taxon>Bacillati</taxon>
        <taxon>Bacillota</taxon>
        <taxon>Bacilli</taxon>
        <taxon>Lactobacillales</taxon>
        <taxon>Streptococcaceae</taxon>
        <taxon>Lactococcus</taxon>
    </lineage>
</organism>
<keyword evidence="2" id="KW-0472">Membrane</keyword>
<evidence type="ECO:0000256" key="1">
    <source>
        <dbReference type="ARBA" id="ARBA00022729"/>
    </source>
</evidence>
<evidence type="ECO:0000313" key="3">
    <source>
        <dbReference type="EMBL" id="MDG6146083.1"/>
    </source>
</evidence>
<keyword evidence="4" id="KW-1185">Reference proteome</keyword>
<name>A0A9X4SEJ9_9LACT</name>
<sequence>MKKQHKIRQLMKALTEKKVSHFSMRKSGKRWITRSAVVLALAGGTGLIAVAMD</sequence>
<accession>A0A9X4SEJ9</accession>
<feature type="transmembrane region" description="Helical" evidence="2">
    <location>
        <begin position="31"/>
        <end position="52"/>
    </location>
</feature>
<dbReference type="NCBIfam" id="TIGR03715">
    <property type="entry name" value="KxYKxGKxW"/>
    <property type="match status" value="1"/>
</dbReference>
<dbReference type="AlphaFoldDB" id="A0A9X4SEJ9"/>
<dbReference type="Proteomes" id="UP001153199">
    <property type="component" value="Unassembled WGS sequence"/>
</dbReference>
<dbReference type="EMBL" id="JAMWFV010000024">
    <property type="protein sequence ID" value="MDG6146083.1"/>
    <property type="molecule type" value="Genomic_DNA"/>
</dbReference>
<evidence type="ECO:0000256" key="2">
    <source>
        <dbReference type="SAM" id="Phobius"/>
    </source>
</evidence>
<protein>
    <submittedName>
        <fullName evidence="3">KxYKxGKxW signal peptide domain-containing protein</fullName>
    </submittedName>
</protein>
<comment type="caution">
    <text evidence="3">The sequence shown here is derived from an EMBL/GenBank/DDBJ whole genome shotgun (WGS) entry which is preliminary data.</text>
</comment>
<proteinExistence type="predicted"/>
<gene>
    <name evidence="3" type="ORF">NF717_10560</name>
</gene>
<evidence type="ECO:0000313" key="4">
    <source>
        <dbReference type="Proteomes" id="UP001153199"/>
    </source>
</evidence>